<dbReference type="EMBL" id="REGN01006693">
    <property type="protein sequence ID" value="RNA08594.1"/>
    <property type="molecule type" value="Genomic_DNA"/>
</dbReference>
<evidence type="ECO:0000313" key="1">
    <source>
        <dbReference type="EMBL" id="RNA08594.1"/>
    </source>
</evidence>
<evidence type="ECO:0000313" key="2">
    <source>
        <dbReference type="Proteomes" id="UP000276133"/>
    </source>
</evidence>
<dbReference type="Proteomes" id="UP000276133">
    <property type="component" value="Unassembled WGS sequence"/>
</dbReference>
<protein>
    <submittedName>
        <fullName evidence="1">Uncharacterized protein</fullName>
    </submittedName>
</protein>
<organism evidence="1 2">
    <name type="scientific">Brachionus plicatilis</name>
    <name type="common">Marine rotifer</name>
    <name type="synonym">Brachionus muelleri</name>
    <dbReference type="NCBI Taxonomy" id="10195"/>
    <lineage>
        <taxon>Eukaryota</taxon>
        <taxon>Metazoa</taxon>
        <taxon>Spiralia</taxon>
        <taxon>Gnathifera</taxon>
        <taxon>Rotifera</taxon>
        <taxon>Eurotatoria</taxon>
        <taxon>Monogononta</taxon>
        <taxon>Pseudotrocha</taxon>
        <taxon>Ploima</taxon>
        <taxon>Brachionidae</taxon>
        <taxon>Brachionus</taxon>
    </lineage>
</organism>
<comment type="caution">
    <text evidence="1">The sequence shown here is derived from an EMBL/GenBank/DDBJ whole genome shotgun (WGS) entry which is preliminary data.</text>
</comment>
<proteinExistence type="predicted"/>
<sequence length="77" mass="9088">MKKTFNTIRFLLGTKNSINFCKKSFCAERFEIVLNGYFFVLKRIKSLTKGLKNLFIIFIENLPAFQQALNILPIFRH</sequence>
<accession>A0A3M7QBQ8</accession>
<reference evidence="1 2" key="1">
    <citation type="journal article" date="2018" name="Sci. Rep.">
        <title>Genomic signatures of local adaptation to the degree of environmental predictability in rotifers.</title>
        <authorList>
            <person name="Franch-Gras L."/>
            <person name="Hahn C."/>
            <person name="Garcia-Roger E.M."/>
            <person name="Carmona M.J."/>
            <person name="Serra M."/>
            <person name="Gomez A."/>
        </authorList>
    </citation>
    <scope>NUCLEOTIDE SEQUENCE [LARGE SCALE GENOMIC DNA]</scope>
    <source>
        <strain evidence="1">HYR1</strain>
    </source>
</reference>
<name>A0A3M7QBQ8_BRAPC</name>
<dbReference type="AlphaFoldDB" id="A0A3M7QBQ8"/>
<gene>
    <name evidence="1" type="ORF">BpHYR1_012034</name>
</gene>
<keyword evidence="2" id="KW-1185">Reference proteome</keyword>